<dbReference type="GO" id="GO:0008171">
    <property type="term" value="F:O-methyltransferase activity"/>
    <property type="evidence" value="ECO:0007669"/>
    <property type="project" value="TreeGrafter"/>
</dbReference>
<proteinExistence type="predicted"/>
<dbReference type="NCBIfam" id="TIGR01444">
    <property type="entry name" value="fkbM_fam"/>
    <property type="match status" value="1"/>
</dbReference>
<keyword evidence="2" id="KW-0808">Transferase</keyword>
<dbReference type="AlphaFoldDB" id="A0A7W6KIL5"/>
<accession>A0A7W6KIL5</accession>
<dbReference type="InterPro" id="IPR053188">
    <property type="entry name" value="FkbM_Methyltransferase"/>
</dbReference>
<keyword evidence="2" id="KW-0489">Methyltransferase</keyword>
<dbReference type="RefSeq" id="WP_183484497.1">
    <property type="nucleotide sequence ID" value="NZ_JACIDZ010000004.1"/>
</dbReference>
<dbReference type="Pfam" id="PF05050">
    <property type="entry name" value="Methyltransf_21"/>
    <property type="match status" value="1"/>
</dbReference>
<dbReference type="EMBL" id="JACIDZ010000004">
    <property type="protein sequence ID" value="MBB4121680.1"/>
    <property type="molecule type" value="Genomic_DNA"/>
</dbReference>
<dbReference type="PANTHER" id="PTHR36973:SF4">
    <property type="entry name" value="NODULATION PROTEIN"/>
    <property type="match status" value="1"/>
</dbReference>
<dbReference type="InterPro" id="IPR029063">
    <property type="entry name" value="SAM-dependent_MTases_sf"/>
</dbReference>
<dbReference type="Proteomes" id="UP000530571">
    <property type="component" value="Unassembled WGS sequence"/>
</dbReference>
<evidence type="ECO:0000259" key="1">
    <source>
        <dbReference type="Pfam" id="PF05050"/>
    </source>
</evidence>
<protein>
    <submittedName>
        <fullName evidence="2">FkbM family methyltransferase</fullName>
    </submittedName>
</protein>
<evidence type="ECO:0000313" key="2">
    <source>
        <dbReference type="EMBL" id="MBB4121680.1"/>
    </source>
</evidence>
<organism evidence="2 3">
    <name type="scientific">Martelella radicis</name>
    <dbReference type="NCBI Taxonomy" id="1397476"/>
    <lineage>
        <taxon>Bacteria</taxon>
        <taxon>Pseudomonadati</taxon>
        <taxon>Pseudomonadota</taxon>
        <taxon>Alphaproteobacteria</taxon>
        <taxon>Hyphomicrobiales</taxon>
        <taxon>Aurantimonadaceae</taxon>
        <taxon>Martelella</taxon>
    </lineage>
</organism>
<dbReference type="GO" id="GO:0032259">
    <property type="term" value="P:methylation"/>
    <property type="evidence" value="ECO:0007669"/>
    <property type="project" value="UniProtKB-KW"/>
</dbReference>
<dbReference type="SUPFAM" id="SSF53335">
    <property type="entry name" value="S-adenosyl-L-methionine-dependent methyltransferases"/>
    <property type="match status" value="1"/>
</dbReference>
<evidence type="ECO:0000313" key="3">
    <source>
        <dbReference type="Proteomes" id="UP000530571"/>
    </source>
</evidence>
<gene>
    <name evidence="2" type="ORF">GGR30_001598</name>
</gene>
<dbReference type="InterPro" id="IPR006342">
    <property type="entry name" value="FkbM_mtfrase"/>
</dbReference>
<feature type="domain" description="Methyltransferase FkbM" evidence="1">
    <location>
        <begin position="21"/>
        <end position="190"/>
    </location>
</feature>
<comment type="caution">
    <text evidence="2">The sequence shown here is derived from an EMBL/GenBank/DDBJ whole genome shotgun (WGS) entry which is preliminary data.</text>
</comment>
<sequence length="216" mass="23986">MNPIQRRMQILEKRDVNVVLDVGANAGQFAQELRANGYAGRIISFEPTNNAFATLSEAAESDAEWTTMQLALGEFNDTAVINVSENSFSSSLLEAKQWSIDIESSIRCVAQEEVQVRRLDSIFEELIRPNDRTFLKVDTQGFELPVIRGALGCLRRIPLIQLEVSFRSVYSSEPPAHDVLSVMAGLGYRVVLVGDGWDDPGSAELLQADFMFAAER</sequence>
<dbReference type="Gene3D" id="3.40.50.150">
    <property type="entry name" value="Vaccinia Virus protein VP39"/>
    <property type="match status" value="1"/>
</dbReference>
<reference evidence="2 3" key="1">
    <citation type="submission" date="2020-08" db="EMBL/GenBank/DDBJ databases">
        <title>Genomic Encyclopedia of Type Strains, Phase IV (KMG-IV): sequencing the most valuable type-strain genomes for metagenomic binning, comparative biology and taxonomic classification.</title>
        <authorList>
            <person name="Goeker M."/>
        </authorList>
    </citation>
    <scope>NUCLEOTIDE SEQUENCE [LARGE SCALE GENOMIC DNA]</scope>
    <source>
        <strain evidence="2 3">DSM 28101</strain>
    </source>
</reference>
<name>A0A7W6KIL5_9HYPH</name>
<keyword evidence="3" id="KW-1185">Reference proteome</keyword>
<dbReference type="PANTHER" id="PTHR36973">
    <property type="entry name" value="SLL1456 PROTEIN-RELATED"/>
    <property type="match status" value="1"/>
</dbReference>